<evidence type="ECO:0000313" key="4">
    <source>
        <dbReference type="EMBL" id="PVD34060.1"/>
    </source>
</evidence>
<dbReference type="InterPro" id="IPR016186">
    <property type="entry name" value="C-type_lectin-like/link_sf"/>
</dbReference>
<dbReference type="PANTHER" id="PTHR24251">
    <property type="entry name" value="OVOCHYMASE-RELATED"/>
    <property type="match status" value="1"/>
</dbReference>
<accession>A0A2T7PKX9</accession>
<evidence type="ECO:0000259" key="3">
    <source>
        <dbReference type="Pfam" id="PF00431"/>
    </source>
</evidence>
<feature type="domain" description="CUB" evidence="3">
    <location>
        <begin position="127"/>
        <end position="235"/>
    </location>
</feature>
<organism evidence="4 5">
    <name type="scientific">Pomacea canaliculata</name>
    <name type="common">Golden apple snail</name>
    <dbReference type="NCBI Taxonomy" id="400727"/>
    <lineage>
        <taxon>Eukaryota</taxon>
        <taxon>Metazoa</taxon>
        <taxon>Spiralia</taxon>
        <taxon>Lophotrochozoa</taxon>
        <taxon>Mollusca</taxon>
        <taxon>Gastropoda</taxon>
        <taxon>Caenogastropoda</taxon>
        <taxon>Architaenioglossa</taxon>
        <taxon>Ampullarioidea</taxon>
        <taxon>Ampullariidae</taxon>
        <taxon>Pomacea</taxon>
    </lineage>
</organism>
<dbReference type="InterPro" id="IPR016187">
    <property type="entry name" value="CTDL_fold"/>
</dbReference>
<dbReference type="AlphaFoldDB" id="A0A2T7PKX9"/>
<dbReference type="Gene3D" id="3.10.100.10">
    <property type="entry name" value="Mannose-Binding Protein A, subunit A"/>
    <property type="match status" value="1"/>
</dbReference>
<gene>
    <name evidence="4" type="ORF">C0Q70_05322</name>
</gene>
<dbReference type="InterPro" id="IPR000859">
    <property type="entry name" value="CUB_dom"/>
</dbReference>
<dbReference type="SUPFAM" id="SSF56436">
    <property type="entry name" value="C-type lectin-like"/>
    <property type="match status" value="1"/>
</dbReference>
<dbReference type="Gene3D" id="2.60.120.290">
    <property type="entry name" value="Spermadhesin, CUB domain"/>
    <property type="match status" value="1"/>
</dbReference>
<reference evidence="4 5" key="1">
    <citation type="submission" date="2018-04" db="EMBL/GenBank/DDBJ databases">
        <title>The genome of golden apple snail Pomacea canaliculata provides insight into stress tolerance and invasive adaptation.</title>
        <authorList>
            <person name="Liu C."/>
            <person name="Liu B."/>
            <person name="Ren Y."/>
            <person name="Zhang Y."/>
            <person name="Wang H."/>
            <person name="Li S."/>
            <person name="Jiang F."/>
            <person name="Yin L."/>
            <person name="Zhang G."/>
            <person name="Qian W."/>
            <person name="Fan W."/>
        </authorList>
    </citation>
    <scope>NUCLEOTIDE SEQUENCE [LARGE SCALE GENOMIC DNA]</scope>
    <source>
        <strain evidence="4">SZHN2017</strain>
        <tissue evidence="4">Muscle</tissue>
    </source>
</reference>
<dbReference type="EMBL" id="PZQS01000003">
    <property type="protein sequence ID" value="PVD34060.1"/>
    <property type="molecule type" value="Genomic_DNA"/>
</dbReference>
<dbReference type="Proteomes" id="UP000245119">
    <property type="component" value="Linkage Group LG3"/>
</dbReference>
<dbReference type="Pfam" id="PF00431">
    <property type="entry name" value="CUB"/>
    <property type="match status" value="1"/>
</dbReference>
<keyword evidence="5" id="KW-1185">Reference proteome</keyword>
<proteinExistence type="predicted"/>
<keyword evidence="1" id="KW-0677">Repeat</keyword>
<evidence type="ECO:0000313" key="5">
    <source>
        <dbReference type="Proteomes" id="UP000245119"/>
    </source>
</evidence>
<sequence>MPGFENLGAAVSSERLSIKRYEPHSVVSRDDVKKKMLWTVVMAVATVSAIVPGSSRVFSHVISRPHDRSVHHTAPVSSLVTGQDLYTSELTETAQSASYERSGYTSTAENNFPSGVTGVNASSTIAVTDINRYVQTPRWDGQTPYPPFMSDWVKIRVPQQHKVMLSFSHLDLAGSVSNCQRDVVQVYKETLSPSHRLLEVCSNYTIPPRIIEATMLYVYLDSWDTNAHSGFKLLFSFHNTSALPDRLADNRWNCSVPHWSDFRQHFPCNLESDCVGGEDEADCPYTSDVCGQGFARMGQGCVLFVRTPTPVPWPEADMMCESRDMALISASTPEKWDALYNLLAYRPNENVLVGLKRNYQSVNYL</sequence>
<name>A0A2T7PKX9_POMCA</name>
<comment type="caution">
    <text evidence="4">The sequence shown here is derived from an EMBL/GenBank/DDBJ whole genome shotgun (WGS) entry which is preliminary data.</text>
</comment>
<evidence type="ECO:0000256" key="2">
    <source>
        <dbReference type="ARBA" id="ARBA00023157"/>
    </source>
</evidence>
<dbReference type="OrthoDB" id="10035376at2759"/>
<dbReference type="CDD" id="cd00037">
    <property type="entry name" value="CLECT"/>
    <property type="match status" value="1"/>
</dbReference>
<evidence type="ECO:0000256" key="1">
    <source>
        <dbReference type="ARBA" id="ARBA00022737"/>
    </source>
</evidence>
<dbReference type="CDD" id="cd00041">
    <property type="entry name" value="CUB"/>
    <property type="match status" value="1"/>
</dbReference>
<keyword evidence="2" id="KW-1015">Disulfide bond</keyword>
<protein>
    <recommendedName>
        <fullName evidence="3">CUB domain-containing protein</fullName>
    </recommendedName>
</protein>
<dbReference type="SUPFAM" id="SSF49854">
    <property type="entry name" value="Spermadhesin, CUB domain"/>
    <property type="match status" value="1"/>
</dbReference>
<dbReference type="InterPro" id="IPR035914">
    <property type="entry name" value="Sperma_CUB_dom_sf"/>
</dbReference>